<dbReference type="Pfam" id="PF03108">
    <property type="entry name" value="DBD_Tnp_Mut"/>
    <property type="match status" value="1"/>
</dbReference>
<organism evidence="4 5">
    <name type="scientific">Medicago truncatula</name>
    <name type="common">Barrel medic</name>
    <name type="synonym">Medicago tribuloides</name>
    <dbReference type="NCBI Taxonomy" id="3880"/>
    <lineage>
        <taxon>Eukaryota</taxon>
        <taxon>Viridiplantae</taxon>
        <taxon>Streptophyta</taxon>
        <taxon>Embryophyta</taxon>
        <taxon>Tracheophyta</taxon>
        <taxon>Spermatophyta</taxon>
        <taxon>Magnoliopsida</taxon>
        <taxon>eudicotyledons</taxon>
        <taxon>Gunneridae</taxon>
        <taxon>Pentapetalae</taxon>
        <taxon>rosids</taxon>
        <taxon>fabids</taxon>
        <taxon>Fabales</taxon>
        <taxon>Fabaceae</taxon>
        <taxon>Papilionoideae</taxon>
        <taxon>50 kb inversion clade</taxon>
        <taxon>NPAAA clade</taxon>
        <taxon>Hologalegina</taxon>
        <taxon>IRL clade</taxon>
        <taxon>Trifolieae</taxon>
        <taxon>Medicago</taxon>
    </lineage>
</organism>
<feature type="compositionally biased region" description="Basic and acidic residues" evidence="1">
    <location>
        <begin position="221"/>
        <end position="233"/>
    </location>
</feature>
<dbReference type="Gramene" id="rna44963">
    <property type="protein sequence ID" value="RHN38981.1"/>
    <property type="gene ID" value="gene44963"/>
</dbReference>
<evidence type="ECO:0000259" key="3">
    <source>
        <dbReference type="Pfam" id="PF26130"/>
    </source>
</evidence>
<reference evidence="5" key="1">
    <citation type="journal article" date="2018" name="Nat. Plants">
        <title>Whole-genome landscape of Medicago truncatula symbiotic genes.</title>
        <authorList>
            <person name="Pecrix Y."/>
            <person name="Staton S.E."/>
            <person name="Sallet E."/>
            <person name="Lelandais-Briere C."/>
            <person name="Moreau S."/>
            <person name="Carrere S."/>
            <person name="Blein T."/>
            <person name="Jardinaud M.F."/>
            <person name="Latrasse D."/>
            <person name="Zouine M."/>
            <person name="Zahm M."/>
            <person name="Kreplak J."/>
            <person name="Mayjonade B."/>
            <person name="Satge C."/>
            <person name="Perez M."/>
            <person name="Cauet S."/>
            <person name="Marande W."/>
            <person name="Chantry-Darmon C."/>
            <person name="Lopez-Roques C."/>
            <person name="Bouchez O."/>
            <person name="Berard A."/>
            <person name="Debelle F."/>
            <person name="Munos S."/>
            <person name="Bendahmane A."/>
            <person name="Berges H."/>
            <person name="Niebel A."/>
            <person name="Buitink J."/>
            <person name="Frugier F."/>
            <person name="Benhamed M."/>
            <person name="Crespi M."/>
            <person name="Gouzy J."/>
            <person name="Gamas P."/>
        </authorList>
    </citation>
    <scope>NUCLEOTIDE SEQUENCE [LARGE SCALE GENOMIC DNA]</scope>
    <source>
        <strain evidence="5">cv. Jemalong A17</strain>
    </source>
</reference>
<protein>
    <submittedName>
        <fullName evidence="4">Putative transposase, MuDR, plant, MULE transposase domain-containing protein</fullName>
    </submittedName>
</protein>
<accession>A0A396GFG9</accession>
<feature type="domain" description="PB1-like" evidence="3">
    <location>
        <begin position="40"/>
        <end position="136"/>
    </location>
</feature>
<feature type="compositionally biased region" description="Acidic residues" evidence="1">
    <location>
        <begin position="234"/>
        <end position="243"/>
    </location>
</feature>
<dbReference type="OrthoDB" id="913045at2759"/>
<dbReference type="EMBL" id="PSQE01000008">
    <property type="protein sequence ID" value="RHN38981.1"/>
    <property type="molecule type" value="Genomic_DNA"/>
</dbReference>
<dbReference type="InterPro" id="IPR004332">
    <property type="entry name" value="Transposase_MuDR"/>
</dbReference>
<feature type="region of interest" description="Disordered" evidence="1">
    <location>
        <begin position="1"/>
        <end position="28"/>
    </location>
</feature>
<feature type="region of interest" description="Disordered" evidence="1">
    <location>
        <begin position="148"/>
        <end position="183"/>
    </location>
</feature>
<dbReference type="Proteomes" id="UP000265566">
    <property type="component" value="Chromosome 8"/>
</dbReference>
<name>A0A396GFG9_MEDTR</name>
<feature type="region of interest" description="Disordered" evidence="1">
    <location>
        <begin position="218"/>
        <end position="260"/>
    </location>
</feature>
<feature type="compositionally biased region" description="Basic and acidic residues" evidence="1">
    <location>
        <begin position="18"/>
        <end position="28"/>
    </location>
</feature>
<proteinExistence type="predicted"/>
<sequence length="510" mass="57628">MKWVDKGLVKAGESSGPRQEKKIPEKNALKATEDHPLKSLKIRFRYNGYFSGDPELEYKRGDTYEYGGTWALGEVNLINLDKLVRELGVKGNYTVWYVVVGGQLKDGLKAIKTLRDVVRFISEYKDEKSVTFYLEHLDVTELDARYEDEEHSYSPFESDSGTDPEFVAAEGDEPESDSVDGVSLNDSDYDEGFDWTDVLPDQLINPAPVVTSYVPSLGASERSKNSDATRLEDFYDENGDSSDLDSICSSDEDTGSGKPKLHKFKLSDEIKFLKGQVFSSSELIRTSVREFALQQRKNIYVQKSERNRVVVKCDEGCPFYMRFSKAPPKTYFILITYNPDHKCHYGGRTRLIGTTLLAKKLIPLLKLTPHMRIKKLKDACKERWGVMLSSYQLYRAKKKALELIHGAIDEQYSHLRNYAEELLRSNPGSSVLIKCKDSDAGPVFERIYVCFYACKRAFATTCRPLIGLDGCFLKGRDGGHLLAAIGKDGNNQMLPIAFAVVEAETKDSWD</sequence>
<dbReference type="PANTHER" id="PTHR31973:SF196">
    <property type="entry name" value="SWIM-TYPE DOMAIN-CONTAINING PROTEIN"/>
    <property type="match status" value="1"/>
</dbReference>
<dbReference type="AlphaFoldDB" id="A0A396GFG9"/>
<gene>
    <name evidence="4" type="ORF">MtrunA17_Chr8g0338961</name>
</gene>
<evidence type="ECO:0000259" key="2">
    <source>
        <dbReference type="Pfam" id="PF03108"/>
    </source>
</evidence>
<feature type="domain" description="Transposase MuDR plant" evidence="2">
    <location>
        <begin position="270"/>
        <end position="332"/>
    </location>
</feature>
<comment type="caution">
    <text evidence="4">The sequence shown here is derived from an EMBL/GenBank/DDBJ whole genome shotgun (WGS) entry which is preliminary data.</text>
</comment>
<dbReference type="PANTHER" id="PTHR31973">
    <property type="entry name" value="POLYPROTEIN, PUTATIVE-RELATED"/>
    <property type="match status" value="1"/>
</dbReference>
<dbReference type="Pfam" id="PF26130">
    <property type="entry name" value="PB1-like"/>
    <property type="match status" value="1"/>
</dbReference>
<evidence type="ECO:0000256" key="1">
    <source>
        <dbReference type="SAM" id="MobiDB-lite"/>
    </source>
</evidence>
<evidence type="ECO:0000313" key="4">
    <source>
        <dbReference type="EMBL" id="RHN38981.1"/>
    </source>
</evidence>
<dbReference type="InterPro" id="IPR058594">
    <property type="entry name" value="PB1-like_dom_pln"/>
</dbReference>
<evidence type="ECO:0000313" key="5">
    <source>
        <dbReference type="Proteomes" id="UP000265566"/>
    </source>
</evidence>